<dbReference type="InterPro" id="IPR010538">
    <property type="entry name" value="DHOR"/>
</dbReference>
<dbReference type="PROSITE" id="PS51007">
    <property type="entry name" value="CYTC"/>
    <property type="match status" value="1"/>
</dbReference>
<evidence type="ECO:0000256" key="4">
    <source>
        <dbReference type="PROSITE-ProRule" id="PRU00433"/>
    </source>
</evidence>
<feature type="domain" description="Cytochrome c" evidence="5">
    <location>
        <begin position="341"/>
        <end position="473"/>
    </location>
</feature>
<dbReference type="PANTHER" id="PTHR30600">
    <property type="entry name" value="CYTOCHROME C PEROXIDASE-RELATED"/>
    <property type="match status" value="1"/>
</dbReference>
<evidence type="ECO:0000313" key="7">
    <source>
        <dbReference type="Proteomes" id="UP000445000"/>
    </source>
</evidence>
<keyword evidence="2 4" id="KW-0479">Metal-binding</keyword>
<dbReference type="GO" id="GO:0020037">
    <property type="term" value="F:heme binding"/>
    <property type="evidence" value="ECO:0007669"/>
    <property type="project" value="InterPro"/>
</dbReference>
<organism evidence="6 7">
    <name type="scientific">Steroidobacter agaridevorans</name>
    <dbReference type="NCBI Taxonomy" id="2695856"/>
    <lineage>
        <taxon>Bacteria</taxon>
        <taxon>Pseudomonadati</taxon>
        <taxon>Pseudomonadota</taxon>
        <taxon>Gammaproteobacteria</taxon>
        <taxon>Steroidobacterales</taxon>
        <taxon>Steroidobacteraceae</taxon>
        <taxon>Steroidobacter</taxon>
    </lineage>
</organism>
<evidence type="ECO:0000256" key="1">
    <source>
        <dbReference type="ARBA" id="ARBA00022617"/>
    </source>
</evidence>
<dbReference type="PIRSF" id="PIRSF028099">
    <property type="entry name" value="DUF1111"/>
    <property type="match status" value="1"/>
</dbReference>
<evidence type="ECO:0000256" key="3">
    <source>
        <dbReference type="ARBA" id="ARBA00023004"/>
    </source>
</evidence>
<evidence type="ECO:0000313" key="6">
    <source>
        <dbReference type="EMBL" id="GFE81026.1"/>
    </source>
</evidence>
<dbReference type="InterPro" id="IPR051395">
    <property type="entry name" value="Cytochrome_c_Peroxidase/MauG"/>
</dbReference>
<dbReference type="PANTHER" id="PTHR30600:SF4">
    <property type="entry name" value="CYTOCHROME C DOMAIN-CONTAINING PROTEIN"/>
    <property type="match status" value="1"/>
</dbReference>
<dbReference type="RefSeq" id="WP_202624444.1">
    <property type="nucleotide sequence ID" value="NZ_BLJN01000003.1"/>
</dbReference>
<dbReference type="AlphaFoldDB" id="A0A829YEG9"/>
<dbReference type="Pfam" id="PF06537">
    <property type="entry name" value="DHOR"/>
    <property type="match status" value="2"/>
</dbReference>
<keyword evidence="3 4" id="KW-0408">Iron</keyword>
<evidence type="ECO:0000259" key="5">
    <source>
        <dbReference type="PROSITE" id="PS51007"/>
    </source>
</evidence>
<dbReference type="InterPro" id="IPR009056">
    <property type="entry name" value="Cyt_c-like_dom"/>
</dbReference>
<dbReference type="InterPro" id="IPR036909">
    <property type="entry name" value="Cyt_c-like_dom_sf"/>
</dbReference>
<dbReference type="Gene3D" id="1.10.760.10">
    <property type="entry name" value="Cytochrome c-like domain"/>
    <property type="match status" value="1"/>
</dbReference>
<gene>
    <name evidence="6" type="ORF">GCM10011487_30260</name>
</gene>
<reference evidence="7" key="1">
    <citation type="submission" date="2020-01" db="EMBL/GenBank/DDBJ databases">
        <title>'Steroidobacter agaridevorans' sp. nov., agar-degrading bacteria isolated from rhizosphere soils.</title>
        <authorList>
            <person name="Ikenaga M."/>
            <person name="Kataoka M."/>
            <person name="Murouchi A."/>
            <person name="Katsuragi S."/>
            <person name="Sakai M."/>
        </authorList>
    </citation>
    <scope>NUCLEOTIDE SEQUENCE [LARGE SCALE GENOMIC DNA]</scope>
    <source>
        <strain evidence="7">YU21-B</strain>
    </source>
</reference>
<dbReference type="GO" id="GO:0009055">
    <property type="term" value="F:electron transfer activity"/>
    <property type="evidence" value="ECO:0007669"/>
    <property type="project" value="InterPro"/>
</dbReference>
<dbReference type="EMBL" id="BLJN01000003">
    <property type="protein sequence ID" value="GFE81026.1"/>
    <property type="molecule type" value="Genomic_DNA"/>
</dbReference>
<comment type="caution">
    <text evidence="6">The sequence shown here is derived from an EMBL/GenBank/DDBJ whole genome shotgun (WGS) entry which is preliminary data.</text>
</comment>
<dbReference type="GO" id="GO:0004130">
    <property type="term" value="F:cytochrome-c peroxidase activity"/>
    <property type="evidence" value="ECO:0007669"/>
    <property type="project" value="TreeGrafter"/>
</dbReference>
<dbReference type="PROSITE" id="PS51257">
    <property type="entry name" value="PROKAR_LIPOPROTEIN"/>
    <property type="match status" value="1"/>
</dbReference>
<dbReference type="SUPFAM" id="SSF46626">
    <property type="entry name" value="Cytochrome c"/>
    <property type="match status" value="1"/>
</dbReference>
<evidence type="ECO:0000256" key="2">
    <source>
        <dbReference type="ARBA" id="ARBA00022723"/>
    </source>
</evidence>
<keyword evidence="7" id="KW-1185">Reference proteome</keyword>
<keyword evidence="1 4" id="KW-0349">Heme</keyword>
<protein>
    <recommendedName>
        <fullName evidence="5">Cytochrome c domain-containing protein</fullName>
    </recommendedName>
</protein>
<dbReference type="Proteomes" id="UP000445000">
    <property type="component" value="Unassembled WGS sequence"/>
</dbReference>
<accession>A0A829YEG9</accession>
<name>A0A829YEG9_9GAMM</name>
<sequence length="473" mass="51143">MIRIQKEPAHVAKLIGLAALWGAMSFLGACSKGRSTEQLLQPNSGGAMTVSESSRHAFSRPATNLTVAQRGEFFIGNAFFNSPWVVAPASAGARDGLGPLFNARSCDQCHNNDGRGQPPLKEGEPPVSLVIQFATPTPGANNEPQADPNYGVNFNPFGIGGVAAEGKLRIRHREVAGTFGDGTSYTLLAPEYAFEELAYGELAADTKLSPRVAPAVFGSGLLEAIPETQIMERSDPDDADNDGISGRPNHVWDPLAGRAVLGRFGWKLNQPDIAHQTAAAFSSEIGMTSSFRPAEICMPAQTACGAAPSGGEPEISDEIFEHMVRYQRMLAVPVRRNLESPEVKRGARLFLESGCESCHRATFRTGNVKDQPWLSDQTIHPFTDMLLHDMGEGLADGRADFAASGSEWRTSPLWGLGLQKMVNGHTRLLHDGRARDVTEAILWHGGEGERAKEAFRNLSTQDREALLRFIDSL</sequence>
<proteinExistence type="predicted"/>
<dbReference type="GO" id="GO:0046872">
    <property type="term" value="F:metal ion binding"/>
    <property type="evidence" value="ECO:0007669"/>
    <property type="project" value="UniProtKB-KW"/>
</dbReference>